<dbReference type="Pfam" id="PF01648">
    <property type="entry name" value="ACPS"/>
    <property type="match status" value="1"/>
</dbReference>
<proteinExistence type="inferred from homology"/>
<evidence type="ECO:0000259" key="6">
    <source>
        <dbReference type="Pfam" id="PF01648"/>
    </source>
</evidence>
<comment type="similarity">
    <text evidence="2">Belongs to the P-Pant transferase superfamily. Gsp/Sfp/HetI/AcpT family.</text>
</comment>
<feature type="domain" description="4'-phosphopantetheinyl transferase N-terminal" evidence="7">
    <location>
        <begin position="16"/>
        <end position="98"/>
    </location>
</feature>
<keyword evidence="9" id="KW-1185">Reference proteome</keyword>
<evidence type="ECO:0000256" key="2">
    <source>
        <dbReference type="ARBA" id="ARBA00010990"/>
    </source>
</evidence>
<keyword evidence="4" id="KW-0479">Metal-binding</keyword>
<dbReference type="InterPro" id="IPR008278">
    <property type="entry name" value="4-PPantetheinyl_Trfase_dom"/>
</dbReference>
<dbReference type="EMBL" id="CTRP01000014">
    <property type="protein sequence ID" value="CQR73868.1"/>
    <property type="molecule type" value="Genomic_DNA"/>
</dbReference>
<reference evidence="9" key="1">
    <citation type="submission" date="2015-03" db="EMBL/GenBank/DDBJ databases">
        <authorList>
            <person name="Nijsse Bart"/>
        </authorList>
    </citation>
    <scope>NUCLEOTIDE SEQUENCE [LARGE SCALE GENOMIC DNA]</scope>
</reference>
<dbReference type="InterPro" id="IPR050559">
    <property type="entry name" value="P-Pant_transferase_sf"/>
</dbReference>
<dbReference type="PANTHER" id="PTHR12215">
    <property type="entry name" value="PHOSPHOPANTETHEINE TRANSFERASE"/>
    <property type="match status" value="1"/>
</dbReference>
<dbReference type="Proteomes" id="UP000049855">
    <property type="component" value="Unassembled WGS sequence"/>
</dbReference>
<evidence type="ECO:0000313" key="8">
    <source>
        <dbReference type="EMBL" id="CQR73868.1"/>
    </source>
</evidence>
<sequence length="230" mass="26555">MEIYGLKMSKSLSIPEYARLLTTLEATEQLRIKKFVRYEDALRTLLAKILVRTTICRRLCVPNAELCFEKTQYGKPLLKHFKNTHFNSSHSGSWIVCAIDHAPVGVDVEWVKPIDLDIAESFFASDEYAVLMSKLPSERLNFFYSLWTLKESYVKADGRGLLLPLDSFTINVYDHAIIVHNRNAAAQCYFKQYPIDQEYQMSVCSITGAFPDQIAIYNMHSLLNEYRTYL</sequence>
<organism evidence="8 9">
    <name type="scientific">Sporomusa ovata</name>
    <dbReference type="NCBI Taxonomy" id="2378"/>
    <lineage>
        <taxon>Bacteria</taxon>
        <taxon>Bacillati</taxon>
        <taxon>Bacillota</taxon>
        <taxon>Negativicutes</taxon>
        <taxon>Selenomonadales</taxon>
        <taxon>Sporomusaceae</taxon>
        <taxon>Sporomusa</taxon>
    </lineage>
</organism>
<keyword evidence="5" id="KW-0460">Magnesium</keyword>
<dbReference type="PANTHER" id="PTHR12215:SF10">
    <property type="entry name" value="L-AMINOADIPATE-SEMIALDEHYDE DEHYDROGENASE-PHOSPHOPANTETHEINYL TRANSFERASE"/>
    <property type="match status" value="1"/>
</dbReference>
<keyword evidence="3 8" id="KW-0808">Transferase</keyword>
<name>A0A0U1L2I7_9FIRM</name>
<dbReference type="RefSeq" id="WP_021171124.1">
    <property type="nucleotide sequence ID" value="NZ_CTRP01000014.1"/>
</dbReference>
<dbReference type="AlphaFoldDB" id="A0A0U1L2I7"/>
<dbReference type="GO" id="GO:0006633">
    <property type="term" value="P:fatty acid biosynthetic process"/>
    <property type="evidence" value="ECO:0007669"/>
    <property type="project" value="InterPro"/>
</dbReference>
<dbReference type="GO" id="GO:0008897">
    <property type="term" value="F:holo-[acyl-carrier-protein] synthase activity"/>
    <property type="evidence" value="ECO:0007669"/>
    <property type="project" value="InterPro"/>
</dbReference>
<dbReference type="GO" id="GO:0005829">
    <property type="term" value="C:cytosol"/>
    <property type="evidence" value="ECO:0007669"/>
    <property type="project" value="TreeGrafter"/>
</dbReference>
<dbReference type="Gene3D" id="3.90.470.20">
    <property type="entry name" value="4'-phosphopantetheinyl transferase domain"/>
    <property type="match status" value="2"/>
</dbReference>
<evidence type="ECO:0000256" key="5">
    <source>
        <dbReference type="ARBA" id="ARBA00022842"/>
    </source>
</evidence>
<evidence type="ECO:0000256" key="1">
    <source>
        <dbReference type="ARBA" id="ARBA00001946"/>
    </source>
</evidence>
<dbReference type="SUPFAM" id="SSF56214">
    <property type="entry name" value="4'-phosphopantetheinyl transferase"/>
    <property type="match status" value="2"/>
</dbReference>
<evidence type="ECO:0000313" key="9">
    <source>
        <dbReference type="Proteomes" id="UP000049855"/>
    </source>
</evidence>
<comment type="cofactor">
    <cofactor evidence="1">
        <name>Mg(2+)</name>
        <dbReference type="ChEBI" id="CHEBI:18420"/>
    </cofactor>
</comment>
<evidence type="ECO:0000256" key="3">
    <source>
        <dbReference type="ARBA" id="ARBA00022679"/>
    </source>
</evidence>
<feature type="domain" description="4'-phosphopantetheinyl transferase" evidence="6">
    <location>
        <begin position="103"/>
        <end position="204"/>
    </location>
</feature>
<dbReference type="EC" id="2.7.8.-" evidence="8"/>
<dbReference type="InterPro" id="IPR037143">
    <property type="entry name" value="4-PPantetheinyl_Trfase_dom_sf"/>
</dbReference>
<dbReference type="InterPro" id="IPR004568">
    <property type="entry name" value="Ppantetheine-prot_Trfase_dom"/>
</dbReference>
<evidence type="ECO:0000256" key="4">
    <source>
        <dbReference type="ARBA" id="ARBA00022723"/>
    </source>
</evidence>
<dbReference type="Pfam" id="PF22624">
    <property type="entry name" value="AASDHPPT_N"/>
    <property type="match status" value="1"/>
</dbReference>
<dbReference type="NCBIfam" id="TIGR00556">
    <property type="entry name" value="pantethn_trn"/>
    <property type="match status" value="1"/>
</dbReference>
<dbReference type="GO" id="GO:0000287">
    <property type="term" value="F:magnesium ion binding"/>
    <property type="evidence" value="ECO:0007669"/>
    <property type="project" value="InterPro"/>
</dbReference>
<accession>A0A0U1L2I7</accession>
<dbReference type="GO" id="GO:0019878">
    <property type="term" value="P:lysine biosynthetic process via aminoadipic acid"/>
    <property type="evidence" value="ECO:0007669"/>
    <property type="project" value="TreeGrafter"/>
</dbReference>
<gene>
    <name evidence="8" type="ORF">SpAn4DRAFT_0330</name>
</gene>
<protein>
    <submittedName>
        <fullName evidence="8">4'-phosphopantetheinyl transferase</fullName>
        <ecNumber evidence="8">2.7.8.-</ecNumber>
    </submittedName>
</protein>
<evidence type="ECO:0000259" key="7">
    <source>
        <dbReference type="Pfam" id="PF22624"/>
    </source>
</evidence>
<dbReference type="InterPro" id="IPR055066">
    <property type="entry name" value="AASDHPPT_N"/>
</dbReference>